<dbReference type="EMBL" id="RBAH01000031">
    <property type="protein sequence ID" value="RKN70573.1"/>
    <property type="molecule type" value="Genomic_DNA"/>
</dbReference>
<dbReference type="Proteomes" id="UP000282311">
    <property type="component" value="Unassembled WGS sequence"/>
</dbReference>
<sequence length="260" mass="29191">MEESIQAAAERINLAVRDIMLHHVKSSFRGLIVQGSAVKGGFIAGSSDIDYVLYVDETGLNESGALPIETCINLHQALSEINVHPFRYIQFSVISPKTNKYLPPIPGSYQLLAGQLLEPEATNDQIFQDAVASLNRLQPEAAFHPHQLLDHGEDRIERCARLMCTVVWPVVFQLLTVIHQDGIRIWNLKKQEAVSLLSNEVEVGGMAANFLSSVQSYYPQEQSPEKALRLIEEGFAFLNATKRFWSTHCTRLLFREDTTN</sequence>
<evidence type="ECO:0008006" key="3">
    <source>
        <dbReference type="Google" id="ProtNLM"/>
    </source>
</evidence>
<proteinExistence type="predicted"/>
<organism evidence="1 2">
    <name type="scientific">Paenibacillus ginsengarvi</name>
    <dbReference type="NCBI Taxonomy" id="400777"/>
    <lineage>
        <taxon>Bacteria</taxon>
        <taxon>Bacillati</taxon>
        <taxon>Bacillota</taxon>
        <taxon>Bacilli</taxon>
        <taxon>Bacillales</taxon>
        <taxon>Paenibacillaceae</taxon>
        <taxon>Paenibacillus</taxon>
    </lineage>
</organism>
<dbReference type="AlphaFoldDB" id="A0A3B0BBK6"/>
<reference evidence="1 2" key="1">
    <citation type="journal article" date="2007" name="Int. J. Syst. Evol. Microbiol.">
        <title>Paenibacillus ginsengarvi sp. nov., isolated from soil from ginseng cultivation.</title>
        <authorList>
            <person name="Yoon M.H."/>
            <person name="Ten L.N."/>
            <person name="Im W.T."/>
        </authorList>
    </citation>
    <scope>NUCLEOTIDE SEQUENCE [LARGE SCALE GENOMIC DNA]</scope>
    <source>
        <strain evidence="1 2">KCTC 13059</strain>
    </source>
</reference>
<dbReference type="RefSeq" id="WP_120751031.1">
    <property type="nucleotide sequence ID" value="NZ_RBAH01000031.1"/>
</dbReference>
<protein>
    <recommendedName>
        <fullName evidence="3">Nucleotidyltransferase domain-containing protein</fullName>
    </recommendedName>
</protein>
<gene>
    <name evidence="1" type="ORF">D7M11_30355</name>
</gene>
<accession>A0A3B0BBK6</accession>
<evidence type="ECO:0000313" key="2">
    <source>
        <dbReference type="Proteomes" id="UP000282311"/>
    </source>
</evidence>
<dbReference type="OrthoDB" id="5643411at2"/>
<comment type="caution">
    <text evidence="1">The sequence shown here is derived from an EMBL/GenBank/DDBJ whole genome shotgun (WGS) entry which is preliminary data.</text>
</comment>
<evidence type="ECO:0000313" key="1">
    <source>
        <dbReference type="EMBL" id="RKN70573.1"/>
    </source>
</evidence>
<name>A0A3B0BBK6_9BACL</name>
<keyword evidence="2" id="KW-1185">Reference proteome</keyword>